<sequence>MSKPTIAAPAHRTIAAIVATTALLYGGLLASGAALAASIEVHVTNISNAKGQIRVAVCDQERFLKQCVHTASAPAQAGETVLKVANVPAGTWAVLAYHDENGNAELDRNMIGIPKEDYGFSRDAASRFGPPKFADAAIAVEDGDMAVKIKLH</sequence>
<dbReference type="InterPro" id="IPR018673">
    <property type="entry name" value="DUF2141"/>
</dbReference>
<organism evidence="1 2">
    <name type="scientific">Janthinobacterium psychrotolerans</name>
    <dbReference type="NCBI Taxonomy" id="1747903"/>
    <lineage>
        <taxon>Bacteria</taxon>
        <taxon>Pseudomonadati</taxon>
        <taxon>Pseudomonadota</taxon>
        <taxon>Betaproteobacteria</taxon>
        <taxon>Burkholderiales</taxon>
        <taxon>Oxalobacteraceae</taxon>
        <taxon>Janthinobacterium</taxon>
    </lineage>
</organism>
<evidence type="ECO:0000313" key="2">
    <source>
        <dbReference type="Proteomes" id="UP000092713"/>
    </source>
</evidence>
<dbReference type="Proteomes" id="UP000092713">
    <property type="component" value="Unassembled WGS sequence"/>
</dbReference>
<protein>
    <submittedName>
        <fullName evidence="1">Putative conserved protein, DUF2141 family</fullName>
    </submittedName>
</protein>
<comment type="caution">
    <text evidence="1">The sequence shown here is derived from an EMBL/GenBank/DDBJ whole genome shotgun (WGS) entry which is preliminary data.</text>
</comment>
<dbReference type="RefSeq" id="WP_082988656.1">
    <property type="nucleotide sequence ID" value="NZ_LOCQ01000033.1"/>
</dbReference>
<dbReference type="OrthoDB" id="9788332at2"/>
<dbReference type="EMBL" id="LOCQ01000033">
    <property type="protein sequence ID" value="OBV41389.1"/>
    <property type="molecule type" value="Genomic_DNA"/>
</dbReference>
<name>A0A1A7C8Q4_9BURK</name>
<reference evidence="1 2" key="1">
    <citation type="submission" date="2016-04" db="EMBL/GenBank/DDBJ databases">
        <title>Draft genome sequence of Janthinobacterium psychrotolerans sp. nov., isolated from freshwater sediments in Denmark.</title>
        <authorList>
            <person name="Gong X."/>
            <person name="Skrivergaard S."/>
            <person name="Korsgaard B.S."/>
            <person name="Schreiber L."/>
            <person name="Marshall I.P."/>
            <person name="Finster K."/>
            <person name="Schramm A."/>
        </authorList>
    </citation>
    <scope>NUCLEOTIDE SEQUENCE [LARGE SCALE GENOMIC DNA]</scope>
    <source>
        <strain evidence="1 2">S3-2</strain>
    </source>
</reference>
<dbReference type="AlphaFoldDB" id="A0A1A7C8Q4"/>
<dbReference type="PATRIC" id="fig|1747903.4.peg.5070"/>
<gene>
    <name evidence="1" type="ORF">ASR47_103018</name>
</gene>
<evidence type="ECO:0000313" key="1">
    <source>
        <dbReference type="EMBL" id="OBV41389.1"/>
    </source>
</evidence>
<accession>A0A1A7C8Q4</accession>
<dbReference type="Pfam" id="PF09912">
    <property type="entry name" value="DUF2141"/>
    <property type="match status" value="1"/>
</dbReference>
<proteinExistence type="predicted"/>
<keyword evidence="2" id="KW-1185">Reference proteome</keyword>